<dbReference type="Proteomes" id="UP000799118">
    <property type="component" value="Unassembled WGS sequence"/>
</dbReference>
<dbReference type="InterPro" id="IPR040976">
    <property type="entry name" value="Pkinase_fungal"/>
</dbReference>
<organism evidence="2 3">
    <name type="scientific">Gymnopus androsaceus JB14</name>
    <dbReference type="NCBI Taxonomy" id="1447944"/>
    <lineage>
        <taxon>Eukaryota</taxon>
        <taxon>Fungi</taxon>
        <taxon>Dikarya</taxon>
        <taxon>Basidiomycota</taxon>
        <taxon>Agaricomycotina</taxon>
        <taxon>Agaricomycetes</taxon>
        <taxon>Agaricomycetidae</taxon>
        <taxon>Agaricales</taxon>
        <taxon>Marasmiineae</taxon>
        <taxon>Omphalotaceae</taxon>
        <taxon>Gymnopus</taxon>
    </lineage>
</organism>
<protein>
    <recommendedName>
        <fullName evidence="1">Fungal-type protein kinase domain-containing protein</fullName>
    </recommendedName>
</protein>
<gene>
    <name evidence="2" type="ORF">BT96DRAFT_142343</name>
</gene>
<sequence length="284" mass="32315">MSYYKPSLSTSTDKAKEYHWNVFHVDVHSPPEYRTLLGHVISFVGISLVSALDPSSLVRAVVHAHLGYYNMCQKNYQHRDISIGNVLMVEQGIKCEPFTIKNPNETQTEILEVCRQLGIFGQDAMAFVIDGDMAIDWRTYFGEKHDGSNSGTAEFMSKALLEPNDGVIHSPVDDYWSFYFTAQWACVFRQALLGEAEGDPTKLEYLRSLLAGGTARRALGTNSIVDEPLTRLTYGSFLTDIQPFLRAWNQAMKDLSWDWIKENRTEQFSLTFSGAMQTRVYYLF</sequence>
<evidence type="ECO:0000313" key="3">
    <source>
        <dbReference type="Proteomes" id="UP000799118"/>
    </source>
</evidence>
<evidence type="ECO:0000259" key="1">
    <source>
        <dbReference type="Pfam" id="PF17667"/>
    </source>
</evidence>
<dbReference type="AlphaFoldDB" id="A0A6A4HC73"/>
<dbReference type="EMBL" id="ML769528">
    <property type="protein sequence ID" value="KAE9395581.1"/>
    <property type="molecule type" value="Genomic_DNA"/>
</dbReference>
<dbReference type="OrthoDB" id="3182677at2759"/>
<name>A0A6A4HC73_9AGAR</name>
<dbReference type="Pfam" id="PF17667">
    <property type="entry name" value="Pkinase_fungal"/>
    <property type="match status" value="1"/>
</dbReference>
<accession>A0A6A4HC73</accession>
<feature type="domain" description="Fungal-type protein kinase" evidence="1">
    <location>
        <begin position="17"/>
        <end position="186"/>
    </location>
</feature>
<evidence type="ECO:0000313" key="2">
    <source>
        <dbReference type="EMBL" id="KAE9395581.1"/>
    </source>
</evidence>
<keyword evidence="3" id="KW-1185">Reference proteome</keyword>
<reference evidence="2" key="1">
    <citation type="journal article" date="2019" name="Environ. Microbiol.">
        <title>Fungal ecological strategies reflected in gene transcription - a case study of two litter decomposers.</title>
        <authorList>
            <person name="Barbi F."/>
            <person name="Kohler A."/>
            <person name="Barry K."/>
            <person name="Baskaran P."/>
            <person name="Daum C."/>
            <person name="Fauchery L."/>
            <person name="Ihrmark K."/>
            <person name="Kuo A."/>
            <person name="LaButti K."/>
            <person name="Lipzen A."/>
            <person name="Morin E."/>
            <person name="Grigoriev I.V."/>
            <person name="Henrissat B."/>
            <person name="Lindahl B."/>
            <person name="Martin F."/>
        </authorList>
    </citation>
    <scope>NUCLEOTIDE SEQUENCE</scope>
    <source>
        <strain evidence="2">JB14</strain>
    </source>
</reference>
<proteinExistence type="predicted"/>
<dbReference type="SUPFAM" id="SSF56112">
    <property type="entry name" value="Protein kinase-like (PK-like)"/>
    <property type="match status" value="1"/>
</dbReference>
<dbReference type="InterPro" id="IPR011009">
    <property type="entry name" value="Kinase-like_dom_sf"/>
</dbReference>